<sequence>MPLESISEILLPLNNVTLLHIAALFDSLESFIILERNGFKLDCRTADEYQPLHYACMLGALEVASYILSRNPSLAKIEVLFI</sequence>
<accession>A0ABR2KXK0</accession>
<evidence type="ECO:0000313" key="2">
    <source>
        <dbReference type="Proteomes" id="UP001470230"/>
    </source>
</evidence>
<keyword evidence="2" id="KW-1185">Reference proteome</keyword>
<gene>
    <name evidence="1" type="ORF">M9Y10_013710</name>
</gene>
<dbReference type="Proteomes" id="UP001470230">
    <property type="component" value="Unassembled WGS sequence"/>
</dbReference>
<evidence type="ECO:0000313" key="1">
    <source>
        <dbReference type="EMBL" id="KAK8895825.1"/>
    </source>
</evidence>
<dbReference type="SMART" id="SM00248">
    <property type="entry name" value="ANK"/>
    <property type="match status" value="2"/>
</dbReference>
<dbReference type="Pfam" id="PF12796">
    <property type="entry name" value="Ank_2"/>
    <property type="match status" value="1"/>
</dbReference>
<dbReference type="InterPro" id="IPR036770">
    <property type="entry name" value="Ankyrin_rpt-contain_sf"/>
</dbReference>
<organism evidence="1 2">
    <name type="scientific">Tritrichomonas musculus</name>
    <dbReference type="NCBI Taxonomy" id="1915356"/>
    <lineage>
        <taxon>Eukaryota</taxon>
        <taxon>Metamonada</taxon>
        <taxon>Parabasalia</taxon>
        <taxon>Tritrichomonadida</taxon>
        <taxon>Tritrichomonadidae</taxon>
        <taxon>Tritrichomonas</taxon>
    </lineage>
</organism>
<comment type="caution">
    <text evidence="1">The sequence shown here is derived from an EMBL/GenBank/DDBJ whole genome shotgun (WGS) entry which is preliminary data.</text>
</comment>
<dbReference type="InterPro" id="IPR002110">
    <property type="entry name" value="Ankyrin_rpt"/>
</dbReference>
<proteinExistence type="predicted"/>
<dbReference type="Gene3D" id="1.25.40.20">
    <property type="entry name" value="Ankyrin repeat-containing domain"/>
    <property type="match status" value="1"/>
</dbReference>
<name>A0ABR2KXK0_9EUKA</name>
<evidence type="ECO:0008006" key="3">
    <source>
        <dbReference type="Google" id="ProtNLM"/>
    </source>
</evidence>
<dbReference type="EMBL" id="JAPFFF010000002">
    <property type="protein sequence ID" value="KAK8895825.1"/>
    <property type="molecule type" value="Genomic_DNA"/>
</dbReference>
<reference evidence="1 2" key="1">
    <citation type="submission" date="2024-04" db="EMBL/GenBank/DDBJ databases">
        <title>Tritrichomonas musculus Genome.</title>
        <authorList>
            <person name="Alves-Ferreira E."/>
            <person name="Grigg M."/>
            <person name="Lorenzi H."/>
            <person name="Galac M."/>
        </authorList>
    </citation>
    <scope>NUCLEOTIDE SEQUENCE [LARGE SCALE GENOMIC DNA]</scope>
    <source>
        <strain evidence="1 2">EAF2021</strain>
    </source>
</reference>
<protein>
    <recommendedName>
        <fullName evidence="3">Ankyrin repeat protein</fullName>
    </recommendedName>
</protein>
<dbReference type="SUPFAM" id="SSF48403">
    <property type="entry name" value="Ankyrin repeat"/>
    <property type="match status" value="1"/>
</dbReference>